<evidence type="ECO:0000256" key="2">
    <source>
        <dbReference type="SAM" id="MobiDB-lite"/>
    </source>
</evidence>
<comment type="caution">
    <text evidence="4">The sequence shown here is derived from an EMBL/GenBank/DDBJ whole genome shotgun (WGS) entry which is preliminary data.</text>
</comment>
<proteinExistence type="predicted"/>
<keyword evidence="1" id="KW-0863">Zinc-finger</keyword>
<feature type="region of interest" description="Disordered" evidence="2">
    <location>
        <begin position="440"/>
        <end position="465"/>
    </location>
</feature>
<reference evidence="4 5" key="1">
    <citation type="journal article" date="2024" name="Nat. Commun.">
        <title>Phylogenomics reveals the evolutionary origins of lichenization in chlorophyte algae.</title>
        <authorList>
            <person name="Puginier C."/>
            <person name="Libourel C."/>
            <person name="Otte J."/>
            <person name="Skaloud P."/>
            <person name="Haon M."/>
            <person name="Grisel S."/>
            <person name="Petersen M."/>
            <person name="Berrin J.G."/>
            <person name="Delaux P.M."/>
            <person name="Dal Grande F."/>
            <person name="Keller J."/>
        </authorList>
    </citation>
    <scope>NUCLEOTIDE SEQUENCE [LARGE SCALE GENOMIC DNA]</scope>
    <source>
        <strain evidence="4 5">SAG 2523</strain>
    </source>
</reference>
<keyword evidence="5" id="KW-1185">Reference proteome</keyword>
<dbReference type="GO" id="GO:0008270">
    <property type="term" value="F:zinc ion binding"/>
    <property type="evidence" value="ECO:0007669"/>
    <property type="project" value="UniProtKB-KW"/>
</dbReference>
<dbReference type="PANTHER" id="PTHR31315:SF1">
    <property type="entry name" value="PROTEIN SIP5"/>
    <property type="match status" value="1"/>
</dbReference>
<accession>A0AAW1TIX2</accession>
<dbReference type="AlphaFoldDB" id="A0AAW1TIX2"/>
<dbReference type="PANTHER" id="PTHR31315">
    <property type="entry name" value="PROTEIN SIP5"/>
    <property type="match status" value="1"/>
</dbReference>
<sequence>MGQKLSRPKTFTIDERYCRPQGLYTETDVDLRKLKKLILDRKLAPCWLGRAEDGLEGSGEECPICMLHYPTTNKARCCGKPICTECFLQVKSPPGLGTVLCPYCKVEFSVVYKGFKSAAEKHRDKVERQKTVEATLRAQQAERVHSGCKLQAWQESQAAAQQQATRQRPVLSPHPFDDIFLQGLPREFQTPPPPRERFIQTSMALQGNQAMQLDSHLAEYVPHDILSTTEGISYDLDVNELMLMQGQQRGGRLLMEPPPMDLLESVHTMDILSTMGMRDMGFLDRVQQPPNPQPAPAQSMGGRTIHTHPSLAPVPRPRSPVEPPMPSVTFREPPRPPPIMLPTIRHGRIGGNSGSPGTSPVVIAQRSAAQPAPHDRQVVAGRSYDPRLLTSIDEIAIMDSRSDQLDIRSPVDALIQAGPHALHGTLSTVSSTSMEQLLAAAEQLSSPEPSSTAPLEPSNMASPQRMQGVRSAMLTRPASAELRRTSASWPHSALKEAITRSHELQQTSTDDAQTVNRIAATAGPPGDMAETDHTQGAPNQARKASNWGRRRMCGWGAEFATSPGQLQQGRLFKDDEAQLDNTSTEKFRSASAEQIIFQQPTCAPPTPPGPTHFIVGQALLDLTFTDNSALAPSVDYTRIGEPAAPISLLQGTYEGEASRSLQQVSAAPVDVPVPDGNPFAVTQPATETPVPYYHDVPAQAAAQKSPGPGNMQASALQHPSVQAGQPGRSAERRGPAGAAGGVGSSRPHEAASAPEGPLRPDLHDDMDLTATLSKDGGAVVLQNPDGSTALVLLTSDAARRTQEQHAALKQQYGDCVDLSTYEAHTTEEDRAVKVAIARADERVQHAYRSGALSSRASVSSVGQEEWLTRMQQADASLAQTLGAKDIWRT</sequence>
<dbReference type="InterPro" id="IPR001841">
    <property type="entry name" value="Znf_RING"/>
</dbReference>
<dbReference type="EMBL" id="JALJOV010000023">
    <property type="protein sequence ID" value="KAK9868552.1"/>
    <property type="molecule type" value="Genomic_DNA"/>
</dbReference>
<keyword evidence="1" id="KW-0862">Zinc</keyword>
<feature type="region of interest" description="Disordered" evidence="2">
    <location>
        <begin position="288"/>
        <end position="336"/>
    </location>
</feature>
<evidence type="ECO:0000256" key="1">
    <source>
        <dbReference type="PROSITE-ProRule" id="PRU00175"/>
    </source>
</evidence>
<feature type="compositionally biased region" description="Pro residues" evidence="2">
    <location>
        <begin position="312"/>
        <end position="326"/>
    </location>
</feature>
<feature type="region of interest" description="Disordered" evidence="2">
    <location>
        <begin position="520"/>
        <end position="547"/>
    </location>
</feature>
<evidence type="ECO:0000259" key="3">
    <source>
        <dbReference type="PROSITE" id="PS50089"/>
    </source>
</evidence>
<protein>
    <recommendedName>
        <fullName evidence="3">RING-type domain-containing protein</fullName>
    </recommendedName>
</protein>
<feature type="region of interest" description="Disordered" evidence="2">
    <location>
        <begin position="668"/>
        <end position="769"/>
    </location>
</feature>
<feature type="compositionally biased region" description="Polar residues" evidence="2">
    <location>
        <begin position="443"/>
        <end position="465"/>
    </location>
</feature>
<dbReference type="GO" id="GO:0005737">
    <property type="term" value="C:cytoplasm"/>
    <property type="evidence" value="ECO:0007669"/>
    <property type="project" value="TreeGrafter"/>
</dbReference>
<keyword evidence="1" id="KW-0479">Metal-binding</keyword>
<name>A0AAW1TIX2_9CHLO</name>
<evidence type="ECO:0000313" key="5">
    <source>
        <dbReference type="Proteomes" id="UP001485043"/>
    </source>
</evidence>
<dbReference type="SUPFAM" id="SSF57850">
    <property type="entry name" value="RING/U-box"/>
    <property type="match status" value="1"/>
</dbReference>
<dbReference type="Proteomes" id="UP001485043">
    <property type="component" value="Unassembled WGS sequence"/>
</dbReference>
<feature type="compositionally biased region" description="Polar residues" evidence="2">
    <location>
        <begin position="711"/>
        <end position="723"/>
    </location>
</feature>
<dbReference type="InterPro" id="IPR039301">
    <property type="entry name" value="Sip5/DA2"/>
</dbReference>
<feature type="domain" description="RING-type" evidence="3">
    <location>
        <begin position="62"/>
        <end position="105"/>
    </location>
</feature>
<evidence type="ECO:0000313" key="4">
    <source>
        <dbReference type="EMBL" id="KAK9868552.1"/>
    </source>
</evidence>
<organism evidence="4 5">
    <name type="scientific">Apatococcus fuscideae</name>
    <dbReference type="NCBI Taxonomy" id="2026836"/>
    <lineage>
        <taxon>Eukaryota</taxon>
        <taxon>Viridiplantae</taxon>
        <taxon>Chlorophyta</taxon>
        <taxon>core chlorophytes</taxon>
        <taxon>Trebouxiophyceae</taxon>
        <taxon>Chlorellales</taxon>
        <taxon>Chlorellaceae</taxon>
        <taxon>Apatococcus</taxon>
    </lineage>
</organism>
<gene>
    <name evidence="4" type="ORF">WJX84_005842</name>
</gene>
<dbReference type="PROSITE" id="PS50089">
    <property type="entry name" value="ZF_RING_2"/>
    <property type="match status" value="1"/>
</dbReference>